<feature type="transmembrane region" description="Helical" evidence="1">
    <location>
        <begin position="192"/>
        <end position="212"/>
    </location>
</feature>
<dbReference type="PANTHER" id="PTHR35337:SF1">
    <property type="entry name" value="SLR1478 PROTEIN"/>
    <property type="match status" value="1"/>
</dbReference>
<dbReference type="Proteomes" id="UP000319818">
    <property type="component" value="Unassembled WGS sequence"/>
</dbReference>
<evidence type="ECO:0000313" key="2">
    <source>
        <dbReference type="EMBL" id="TQM36558.1"/>
    </source>
</evidence>
<feature type="transmembrane region" description="Helical" evidence="1">
    <location>
        <begin position="165"/>
        <end position="185"/>
    </location>
</feature>
<gene>
    <name evidence="2" type="ORF">FB388_3738</name>
</gene>
<reference evidence="2 3" key="1">
    <citation type="submission" date="2019-06" db="EMBL/GenBank/DDBJ databases">
        <title>Sequencing the genomes of 1000 actinobacteria strains.</title>
        <authorList>
            <person name="Klenk H.-P."/>
        </authorList>
    </citation>
    <scope>NUCLEOTIDE SEQUENCE [LARGE SCALE GENOMIC DNA]</scope>
    <source>
        <strain evidence="2 3">DSM 45511</strain>
    </source>
</reference>
<keyword evidence="1" id="KW-1133">Transmembrane helix</keyword>
<dbReference type="InterPro" id="IPR002798">
    <property type="entry name" value="SpoIIM-like"/>
</dbReference>
<feature type="transmembrane region" description="Helical" evidence="1">
    <location>
        <begin position="100"/>
        <end position="121"/>
    </location>
</feature>
<dbReference type="AlphaFoldDB" id="A0A543FRV7"/>
<protein>
    <submittedName>
        <fullName evidence="2">Putative membrane protein SpoIIM required for sporulation</fullName>
    </submittedName>
</protein>
<feature type="transmembrane region" description="Helical" evidence="1">
    <location>
        <begin position="218"/>
        <end position="238"/>
    </location>
</feature>
<feature type="transmembrane region" description="Helical" evidence="1">
    <location>
        <begin position="285"/>
        <end position="304"/>
    </location>
</feature>
<keyword evidence="1" id="KW-0472">Membrane</keyword>
<keyword evidence="3" id="KW-1185">Reference proteome</keyword>
<evidence type="ECO:0000313" key="3">
    <source>
        <dbReference type="Proteomes" id="UP000319818"/>
    </source>
</evidence>
<dbReference type="OrthoDB" id="5243448at2"/>
<accession>A0A543FRV7</accession>
<feature type="transmembrane region" description="Helical" evidence="1">
    <location>
        <begin position="250"/>
        <end position="273"/>
    </location>
</feature>
<dbReference type="EMBL" id="VFPH01000002">
    <property type="protein sequence ID" value="TQM36558.1"/>
    <property type="molecule type" value="Genomic_DNA"/>
</dbReference>
<dbReference type="Pfam" id="PF01944">
    <property type="entry name" value="SpoIIM"/>
    <property type="match status" value="1"/>
</dbReference>
<evidence type="ECO:0000256" key="1">
    <source>
        <dbReference type="SAM" id="Phobius"/>
    </source>
</evidence>
<dbReference type="PANTHER" id="PTHR35337">
    <property type="entry name" value="SLR1478 PROTEIN"/>
    <property type="match status" value="1"/>
</dbReference>
<dbReference type="RefSeq" id="WP_142103446.1">
    <property type="nucleotide sequence ID" value="NZ_VFPH01000002.1"/>
</dbReference>
<proteinExistence type="predicted"/>
<comment type="caution">
    <text evidence="2">The sequence shown here is derived from an EMBL/GenBank/DDBJ whole genome shotgun (WGS) entry which is preliminary data.</text>
</comment>
<organism evidence="2 3">
    <name type="scientific">Pseudonocardia cypriaca</name>
    <dbReference type="NCBI Taxonomy" id="882449"/>
    <lineage>
        <taxon>Bacteria</taxon>
        <taxon>Bacillati</taxon>
        <taxon>Actinomycetota</taxon>
        <taxon>Actinomycetes</taxon>
        <taxon>Pseudonocardiales</taxon>
        <taxon>Pseudonocardiaceae</taxon>
        <taxon>Pseudonocardia</taxon>
    </lineage>
</organism>
<keyword evidence="1" id="KW-0812">Transmembrane</keyword>
<name>A0A543FRV7_9PSEU</name>
<sequence>MDVDAYAAAHRGEWQRLELLLKRNRLSGPEADELVALYQRVATHLSVIRSSSPDPALVGRLSALVARARSAVTGTHTPAWRDAARFLTVGFPAAVHASRYWSAGAAAVSLGVAWLIATWVAGSPEVQGAIAAPEEIRRLVEEDFEAYYSSAPAGSFAAQVWTNNAWVAAVCLVSGILIVPVLYVLWANVLNLGIAAGLMASAGRLDLFFGLITPHGLLELTAVFVAAGAGLRLGWTVVDPGPLPRVQAVAACGRATVGMALGLTAVLLVSGVIEAFVTPSGLPTWARVGIGGLAELAFLAYVAVLGRRAVRAGETGDVRVREAGDHAPTAG</sequence>